<evidence type="ECO:0000259" key="8">
    <source>
        <dbReference type="Pfam" id="PF03458"/>
    </source>
</evidence>
<dbReference type="PANTHER" id="PTHR30506">
    <property type="entry name" value="INNER MEMBRANE PROTEIN"/>
    <property type="match status" value="1"/>
</dbReference>
<keyword evidence="6 7" id="KW-0472">Membrane</keyword>
<feature type="transmembrane region" description="Helical" evidence="7">
    <location>
        <begin position="173"/>
        <end position="194"/>
    </location>
</feature>
<evidence type="ECO:0000256" key="7">
    <source>
        <dbReference type="SAM" id="Phobius"/>
    </source>
</evidence>
<protein>
    <submittedName>
        <fullName evidence="9">Trimeric intracellular cation channel family protein</fullName>
    </submittedName>
</protein>
<keyword evidence="4 7" id="KW-0812">Transmembrane</keyword>
<gene>
    <name evidence="9" type="ORF">ENQ87_14930</name>
</gene>
<dbReference type="InterPro" id="IPR005115">
    <property type="entry name" value="Gly_transporter"/>
</dbReference>
<keyword evidence="3" id="KW-1003">Cell membrane</keyword>
<dbReference type="GO" id="GO:0005886">
    <property type="term" value="C:plasma membrane"/>
    <property type="evidence" value="ECO:0007669"/>
    <property type="project" value="UniProtKB-SubCell"/>
</dbReference>
<name>A0A831XNE8_GEOME</name>
<evidence type="ECO:0000256" key="5">
    <source>
        <dbReference type="ARBA" id="ARBA00022989"/>
    </source>
</evidence>
<comment type="caution">
    <text evidence="9">The sequence shown here is derived from an EMBL/GenBank/DDBJ whole genome shotgun (WGS) entry which is preliminary data.</text>
</comment>
<dbReference type="PANTHER" id="PTHR30506:SF3">
    <property type="entry name" value="UPF0126 INNER MEMBRANE PROTEIN YADS-RELATED"/>
    <property type="match status" value="1"/>
</dbReference>
<reference evidence="9" key="1">
    <citation type="journal article" date="2020" name="mSystems">
        <title>Genome- and Community-Level Interaction Insights into Carbon Utilization and Element Cycling Functions of Hydrothermarchaeota in Hydrothermal Sediment.</title>
        <authorList>
            <person name="Zhou Z."/>
            <person name="Liu Y."/>
            <person name="Xu W."/>
            <person name="Pan J."/>
            <person name="Luo Z.H."/>
            <person name="Li M."/>
        </authorList>
    </citation>
    <scope>NUCLEOTIDE SEQUENCE [LARGE SCALE GENOMIC DNA]</scope>
    <source>
        <strain evidence="9">SpSt-349</strain>
    </source>
</reference>
<feature type="domain" description="Glycine transporter" evidence="8">
    <location>
        <begin position="92"/>
        <end position="165"/>
    </location>
</feature>
<evidence type="ECO:0000256" key="6">
    <source>
        <dbReference type="ARBA" id="ARBA00023136"/>
    </source>
</evidence>
<feature type="domain" description="Glycine transporter" evidence="8">
    <location>
        <begin position="6"/>
        <end position="81"/>
    </location>
</feature>
<organism evidence="9">
    <name type="scientific">Geobacter metallireducens</name>
    <dbReference type="NCBI Taxonomy" id="28232"/>
    <lineage>
        <taxon>Bacteria</taxon>
        <taxon>Pseudomonadati</taxon>
        <taxon>Thermodesulfobacteriota</taxon>
        <taxon>Desulfuromonadia</taxon>
        <taxon>Geobacterales</taxon>
        <taxon>Geobacteraceae</taxon>
        <taxon>Geobacter</taxon>
    </lineage>
</organism>
<sequence>MNLLYALDLLGTAAFAASGAWAGIRRDMDLFGVLMLGLVTATGGGTLRDLFLGDTPPFIFKDETYLYLSIAVSLAIFLFHRRLEFIQHPLLYFDAVGLGTFVVIGTGKALAFEMGFVGSVMMGVMTATAGGMIRDVLSTQVPLVLRKEVYASACIAGAALLYLLDRISFPHAWSLPAAAMTVIAIRLLAIRYNWSLPRAGGER</sequence>
<evidence type="ECO:0000256" key="1">
    <source>
        <dbReference type="ARBA" id="ARBA00004651"/>
    </source>
</evidence>
<dbReference type="AlphaFoldDB" id="A0A831XNE8"/>
<evidence type="ECO:0000256" key="3">
    <source>
        <dbReference type="ARBA" id="ARBA00022475"/>
    </source>
</evidence>
<comment type="similarity">
    <text evidence="2">Belongs to the UPF0126 family.</text>
</comment>
<keyword evidence="5 7" id="KW-1133">Transmembrane helix</keyword>
<feature type="transmembrane region" description="Helical" evidence="7">
    <location>
        <begin position="64"/>
        <end position="79"/>
    </location>
</feature>
<evidence type="ECO:0000256" key="4">
    <source>
        <dbReference type="ARBA" id="ARBA00022692"/>
    </source>
</evidence>
<dbReference type="Pfam" id="PF03458">
    <property type="entry name" value="Gly_transporter"/>
    <property type="match status" value="2"/>
</dbReference>
<proteinExistence type="inferred from homology"/>
<feature type="transmembrane region" description="Helical" evidence="7">
    <location>
        <begin position="91"/>
        <end position="110"/>
    </location>
</feature>
<comment type="subcellular location">
    <subcellularLocation>
        <location evidence="1">Cell membrane</location>
        <topology evidence="1">Multi-pass membrane protein</topology>
    </subcellularLocation>
</comment>
<accession>A0A831XNE8</accession>
<evidence type="ECO:0000256" key="2">
    <source>
        <dbReference type="ARBA" id="ARBA00008193"/>
    </source>
</evidence>
<evidence type="ECO:0000313" key="9">
    <source>
        <dbReference type="EMBL" id="HEN43633.1"/>
    </source>
</evidence>
<dbReference type="EMBL" id="DSOV01000070">
    <property type="protein sequence ID" value="HEN43633.1"/>
    <property type="molecule type" value="Genomic_DNA"/>
</dbReference>